<evidence type="ECO:0000313" key="6">
    <source>
        <dbReference type="Proteomes" id="UP000774326"/>
    </source>
</evidence>
<evidence type="ECO:0000256" key="2">
    <source>
        <dbReference type="ARBA" id="ARBA00022737"/>
    </source>
</evidence>
<dbReference type="PROSITE" id="PS50294">
    <property type="entry name" value="WD_REPEATS_REGION"/>
    <property type="match status" value="1"/>
</dbReference>
<dbReference type="PROSITE" id="PS00678">
    <property type="entry name" value="WD_REPEATS_1"/>
    <property type="match status" value="1"/>
</dbReference>
<evidence type="ECO:0008006" key="7">
    <source>
        <dbReference type="Google" id="ProtNLM"/>
    </source>
</evidence>
<feature type="compositionally biased region" description="Low complexity" evidence="4">
    <location>
        <begin position="291"/>
        <end position="309"/>
    </location>
</feature>
<protein>
    <recommendedName>
        <fullName evidence="7">Anaphase-promoting complex subunit 4 WD40 domain-containing protein</fullName>
    </recommendedName>
</protein>
<dbReference type="Pfam" id="PF00400">
    <property type="entry name" value="WD40"/>
    <property type="match status" value="3"/>
</dbReference>
<dbReference type="EMBL" id="JAEUBG010001196">
    <property type="protein sequence ID" value="KAH3686792.1"/>
    <property type="molecule type" value="Genomic_DNA"/>
</dbReference>
<name>A0A9P8Q9D5_WICPI</name>
<evidence type="ECO:0000256" key="1">
    <source>
        <dbReference type="ARBA" id="ARBA00022574"/>
    </source>
</evidence>
<evidence type="ECO:0000256" key="4">
    <source>
        <dbReference type="SAM" id="MobiDB-lite"/>
    </source>
</evidence>
<keyword evidence="2" id="KW-0677">Repeat</keyword>
<dbReference type="SMART" id="SM00320">
    <property type="entry name" value="WD40"/>
    <property type="match status" value="4"/>
</dbReference>
<dbReference type="SUPFAM" id="SSF50978">
    <property type="entry name" value="WD40 repeat-like"/>
    <property type="match status" value="1"/>
</dbReference>
<feature type="region of interest" description="Disordered" evidence="4">
    <location>
        <begin position="1"/>
        <end position="36"/>
    </location>
</feature>
<dbReference type="OrthoDB" id="1284551at2759"/>
<feature type="compositionally biased region" description="Polar residues" evidence="4">
    <location>
        <begin position="11"/>
        <end position="36"/>
    </location>
</feature>
<dbReference type="InterPro" id="IPR045159">
    <property type="entry name" value="DCAF7-like"/>
</dbReference>
<dbReference type="Proteomes" id="UP000774326">
    <property type="component" value="Unassembled WGS sequence"/>
</dbReference>
<dbReference type="InterPro" id="IPR036322">
    <property type="entry name" value="WD40_repeat_dom_sf"/>
</dbReference>
<dbReference type="PANTHER" id="PTHR19919">
    <property type="entry name" value="WD REPEAT CONTAINING PROTEIN"/>
    <property type="match status" value="1"/>
</dbReference>
<dbReference type="Gene3D" id="2.130.10.10">
    <property type="entry name" value="YVTN repeat-like/Quinoprotein amine dehydrogenase"/>
    <property type="match status" value="1"/>
</dbReference>
<feature type="compositionally biased region" description="Low complexity" evidence="4">
    <location>
        <begin position="394"/>
        <end position="439"/>
    </location>
</feature>
<feature type="region of interest" description="Disordered" evidence="4">
    <location>
        <begin position="276"/>
        <end position="309"/>
    </location>
</feature>
<dbReference type="InterPro" id="IPR019775">
    <property type="entry name" value="WD40_repeat_CS"/>
</dbReference>
<organism evidence="5 6">
    <name type="scientific">Wickerhamomyces pijperi</name>
    <name type="common">Yeast</name>
    <name type="synonym">Pichia pijperi</name>
    <dbReference type="NCBI Taxonomy" id="599730"/>
    <lineage>
        <taxon>Eukaryota</taxon>
        <taxon>Fungi</taxon>
        <taxon>Dikarya</taxon>
        <taxon>Ascomycota</taxon>
        <taxon>Saccharomycotina</taxon>
        <taxon>Saccharomycetes</taxon>
        <taxon>Phaffomycetales</taxon>
        <taxon>Wickerhamomycetaceae</taxon>
        <taxon>Wickerhamomyces</taxon>
    </lineage>
</organism>
<proteinExistence type="predicted"/>
<gene>
    <name evidence="5" type="ORF">WICPIJ_002231</name>
</gene>
<dbReference type="PROSITE" id="PS50082">
    <property type="entry name" value="WD_REPEATS_2"/>
    <property type="match status" value="1"/>
</dbReference>
<dbReference type="InterPro" id="IPR015943">
    <property type="entry name" value="WD40/YVTN_repeat-like_dom_sf"/>
</dbReference>
<dbReference type="InterPro" id="IPR001680">
    <property type="entry name" value="WD40_rpt"/>
</dbReference>
<keyword evidence="6" id="KW-1185">Reference proteome</keyword>
<reference evidence="5" key="2">
    <citation type="submission" date="2021-01" db="EMBL/GenBank/DDBJ databases">
        <authorList>
            <person name="Schikora-Tamarit M.A."/>
        </authorList>
    </citation>
    <scope>NUCLEOTIDE SEQUENCE</scope>
    <source>
        <strain evidence="5">CBS2887</strain>
    </source>
</reference>
<reference evidence="5" key="1">
    <citation type="journal article" date="2021" name="Open Biol.">
        <title>Shared evolutionary footprints suggest mitochondrial oxidative damage underlies multiple complex I losses in fungi.</title>
        <authorList>
            <person name="Schikora-Tamarit M.A."/>
            <person name="Marcet-Houben M."/>
            <person name="Nosek J."/>
            <person name="Gabaldon T."/>
        </authorList>
    </citation>
    <scope>NUCLEOTIDE SEQUENCE</scope>
    <source>
        <strain evidence="5">CBS2887</strain>
    </source>
</reference>
<dbReference type="AlphaFoldDB" id="A0A9P8Q9D5"/>
<comment type="caution">
    <text evidence="5">The sequence shown here is derived from an EMBL/GenBank/DDBJ whole genome shotgun (WGS) entry which is preliminary data.</text>
</comment>
<evidence type="ECO:0000313" key="5">
    <source>
        <dbReference type="EMBL" id="KAH3686792.1"/>
    </source>
</evidence>
<feature type="region of interest" description="Disordered" evidence="4">
    <location>
        <begin position="394"/>
        <end position="445"/>
    </location>
</feature>
<feature type="repeat" description="WD" evidence="3">
    <location>
        <begin position="358"/>
        <end position="399"/>
    </location>
</feature>
<keyword evidence="1 3" id="KW-0853">WD repeat</keyword>
<accession>A0A9P8Q9D5</accession>
<evidence type="ECO:0000256" key="3">
    <source>
        <dbReference type="PROSITE-ProRule" id="PRU00221"/>
    </source>
</evidence>
<sequence>MPMDWSKAKRSSISAGSYKNPASASGGATYNHLNSQTSSGYPGQAPFYGVNPTSNISQPSLPARSGYYESHWPLFNADWVQSSSTGNDLVALSTYREDSINKIEIIEGLKSVVDHPNGLTSEGLDFHKRADVNTPLPVTKLLWDPDGTERLIATSDRLCLYEFDPFTSQLVERMTLVNGNSSANFKGQQSYPPLTSFDWNKVSNNIVLTSSIDTTCTIWDLNHPQSPKTQLIAHDSEVFDVQFIKSSKDIFASVGADGSMRVFDLRCLDHSTIIYEPQSTQNTPPPPTPTLNPHSLSSSSSAASAASTMNTSAAEQTVPLLRLAASQVDPYTLATFAYRSPLISILDMRYPGAPTQQLKAHSGSINAIRWAPDRDLLVSVGDDCQACIWDLSKSSPTSTASNNNNSSSSGSGTGAAGAASSSMSGASDTGNMGNNGNVKNGKDGLVQGRIEESPAFYYGDGMTEFNGVTWGRGGEWVGVVGGVGFQGVRLAN</sequence>